<evidence type="ECO:0008006" key="4">
    <source>
        <dbReference type="Google" id="ProtNLM"/>
    </source>
</evidence>
<dbReference type="RefSeq" id="WP_007125988.1">
    <property type="nucleotide sequence ID" value="NZ_AZFO01000044.1"/>
</dbReference>
<name>C2EP97_9LACO</name>
<keyword evidence="1" id="KW-0732">Signal</keyword>
<dbReference type="PATRIC" id="fig|525365.8.peg.1579"/>
<accession>C2EP97</accession>
<reference evidence="2 3" key="1">
    <citation type="submission" date="2009-01" db="EMBL/GenBank/DDBJ databases">
        <authorList>
            <person name="Qin X."/>
            <person name="Bachman B."/>
            <person name="Battles P."/>
            <person name="Bell A."/>
            <person name="Bess C."/>
            <person name="Bickham C."/>
            <person name="Chaboub L."/>
            <person name="Chen D."/>
            <person name="Coyle M."/>
            <person name="Deiros D.R."/>
            <person name="Dinh H."/>
            <person name="Forbes L."/>
            <person name="Fowler G."/>
            <person name="Francisco L."/>
            <person name="Fu Q."/>
            <person name="Gubbala S."/>
            <person name="Hale W."/>
            <person name="Han Y."/>
            <person name="Hemphill L."/>
            <person name="Highlander S.K."/>
            <person name="Hirani K."/>
            <person name="Hogues M."/>
            <person name="Jackson L."/>
            <person name="Jakkamsetti A."/>
            <person name="Javaid M."/>
            <person name="Jiang H."/>
            <person name="Korchina V."/>
            <person name="Kovar C."/>
            <person name="Lara F."/>
            <person name="Lee S."/>
            <person name="Mata R."/>
            <person name="Mathew T."/>
            <person name="Moen C."/>
            <person name="Morales K."/>
            <person name="Munidasa M."/>
            <person name="Nazareth L."/>
            <person name="Ngo R."/>
            <person name="Nguyen L."/>
            <person name="Okwuonu G."/>
            <person name="Ongeri F."/>
            <person name="Patil S."/>
            <person name="Petrosino J."/>
            <person name="Pham C."/>
            <person name="Pham P."/>
            <person name="Pu L.-L."/>
            <person name="Puazo M."/>
            <person name="Raj R."/>
            <person name="Reid J."/>
            <person name="Rouhana J."/>
            <person name="Saada N."/>
            <person name="Shang Y."/>
            <person name="Simmons D."/>
            <person name="Thornton R."/>
            <person name="Warren J."/>
            <person name="Weissenberger G."/>
            <person name="Zhang J."/>
            <person name="Zhang L."/>
            <person name="Zhou C."/>
            <person name="Zhu D."/>
            <person name="Muzny D."/>
            <person name="Worley K."/>
            <person name="Gibbs R."/>
        </authorList>
    </citation>
    <scope>NUCLEOTIDE SEQUENCE [LARGE SCALE GENOMIC DNA]</scope>
    <source>
        <strain evidence="2 3">DSM 16047</strain>
    </source>
</reference>
<dbReference type="HOGENOM" id="CLU_077123_5_1_9"/>
<comment type="caution">
    <text evidence="2">The sequence shown here is derived from an EMBL/GenBank/DDBJ whole genome shotgun (WGS) entry which is preliminary data.</text>
</comment>
<dbReference type="OrthoDB" id="117366at2"/>
<dbReference type="Proteomes" id="UP000005583">
    <property type="component" value="Unassembled WGS sequence"/>
</dbReference>
<sequence>MSKHVKSTLVKIFAALALAFACVAVAQTFSTTSTNQTVQAARRKLSKREKAAKHWIAMRESGGSYTARNGSCYGRYQLSIGYLHGNLSPKNQERVADNYVYGRYGSWVNAKRFWLAHNWY</sequence>
<protein>
    <recommendedName>
        <fullName evidence="4">Aggregation promoting factor surface protein</fullName>
    </recommendedName>
</protein>
<proteinExistence type="predicted"/>
<dbReference type="PROSITE" id="PS51257">
    <property type="entry name" value="PROKAR_LIPOPROTEIN"/>
    <property type="match status" value="1"/>
</dbReference>
<evidence type="ECO:0000313" key="2">
    <source>
        <dbReference type="EMBL" id="EEJ71640.1"/>
    </source>
</evidence>
<organism evidence="2 3">
    <name type="scientific">Lactobacillus ultunensis DSM 16047</name>
    <dbReference type="NCBI Taxonomy" id="525365"/>
    <lineage>
        <taxon>Bacteria</taxon>
        <taxon>Bacillati</taxon>
        <taxon>Bacillota</taxon>
        <taxon>Bacilli</taxon>
        <taxon>Lactobacillales</taxon>
        <taxon>Lactobacillaceae</taxon>
        <taxon>Lactobacillus</taxon>
    </lineage>
</organism>
<dbReference type="STRING" id="525365.HMPREF0548_1493"/>
<gene>
    <name evidence="2" type="ORF">HMPREF0548_1493</name>
</gene>
<dbReference type="EMBL" id="ACGU01000068">
    <property type="protein sequence ID" value="EEJ71640.1"/>
    <property type="molecule type" value="Genomic_DNA"/>
</dbReference>
<dbReference type="AlphaFoldDB" id="C2EP97"/>
<evidence type="ECO:0000313" key="3">
    <source>
        <dbReference type="Proteomes" id="UP000005583"/>
    </source>
</evidence>
<feature type="chain" id="PRO_5009949998" description="Aggregation promoting factor surface protein" evidence="1">
    <location>
        <begin position="27"/>
        <end position="120"/>
    </location>
</feature>
<keyword evidence="3" id="KW-1185">Reference proteome</keyword>
<feature type="signal peptide" evidence="1">
    <location>
        <begin position="1"/>
        <end position="26"/>
    </location>
</feature>
<evidence type="ECO:0000256" key="1">
    <source>
        <dbReference type="SAM" id="SignalP"/>
    </source>
</evidence>
<dbReference type="eggNOG" id="COG1388">
    <property type="taxonomic scope" value="Bacteria"/>
</dbReference>